<evidence type="ECO:0000313" key="2">
    <source>
        <dbReference type="Proteomes" id="UP001152888"/>
    </source>
</evidence>
<dbReference type="AlphaFoldDB" id="A0A9P0K334"/>
<organism evidence="1 2">
    <name type="scientific">Acanthoscelides obtectus</name>
    <name type="common">Bean weevil</name>
    <name type="synonym">Bruchus obtectus</name>
    <dbReference type="NCBI Taxonomy" id="200917"/>
    <lineage>
        <taxon>Eukaryota</taxon>
        <taxon>Metazoa</taxon>
        <taxon>Ecdysozoa</taxon>
        <taxon>Arthropoda</taxon>
        <taxon>Hexapoda</taxon>
        <taxon>Insecta</taxon>
        <taxon>Pterygota</taxon>
        <taxon>Neoptera</taxon>
        <taxon>Endopterygota</taxon>
        <taxon>Coleoptera</taxon>
        <taxon>Polyphaga</taxon>
        <taxon>Cucujiformia</taxon>
        <taxon>Chrysomeloidea</taxon>
        <taxon>Chrysomelidae</taxon>
        <taxon>Bruchinae</taxon>
        <taxon>Bruchini</taxon>
        <taxon>Acanthoscelides</taxon>
    </lineage>
</organism>
<evidence type="ECO:0000313" key="1">
    <source>
        <dbReference type="EMBL" id="CAH1966267.1"/>
    </source>
</evidence>
<dbReference type="Proteomes" id="UP001152888">
    <property type="component" value="Unassembled WGS sequence"/>
</dbReference>
<dbReference type="OrthoDB" id="6628329at2759"/>
<name>A0A9P0K334_ACAOB</name>
<keyword evidence="2" id="KW-1185">Reference proteome</keyword>
<dbReference type="EMBL" id="CAKOFQ010006732">
    <property type="protein sequence ID" value="CAH1966267.1"/>
    <property type="molecule type" value="Genomic_DNA"/>
</dbReference>
<accession>A0A9P0K334</accession>
<comment type="caution">
    <text evidence="1">The sequence shown here is derived from an EMBL/GenBank/DDBJ whole genome shotgun (WGS) entry which is preliminary data.</text>
</comment>
<proteinExistence type="predicted"/>
<reference evidence="1" key="1">
    <citation type="submission" date="2022-03" db="EMBL/GenBank/DDBJ databases">
        <authorList>
            <person name="Sayadi A."/>
        </authorList>
    </citation>
    <scope>NUCLEOTIDE SEQUENCE</scope>
</reference>
<protein>
    <submittedName>
        <fullName evidence="1">Uncharacterized protein</fullName>
    </submittedName>
</protein>
<gene>
    <name evidence="1" type="ORF">ACAOBT_LOCUS6747</name>
</gene>
<sequence length="45" mass="5253">MSFITRLGTVTVTYVNFMFNTRLDSVNVTFVNLLYFIWTEASVLK</sequence>